<dbReference type="NCBIfam" id="TIGR00756">
    <property type="entry name" value="PPR"/>
    <property type="match status" value="3"/>
</dbReference>
<dbReference type="PANTHER" id="PTHR47939">
    <property type="entry name" value="MEMBRANE-ASSOCIATED SALT-INDUCIBLE PROTEIN-LIKE"/>
    <property type="match status" value="1"/>
</dbReference>
<dbReference type="InterPro" id="IPR050667">
    <property type="entry name" value="PPR-containing_protein"/>
</dbReference>
<dbReference type="PROSITE" id="PS51375">
    <property type="entry name" value="PPR"/>
    <property type="match status" value="3"/>
</dbReference>
<comment type="similarity">
    <text evidence="1">Belongs to the PPR family. P subfamily.</text>
</comment>
<evidence type="ECO:0000313" key="4">
    <source>
        <dbReference type="EMBL" id="ESR59545.1"/>
    </source>
</evidence>
<dbReference type="KEGG" id="cic:CICLE_v100144561m"/>
<feature type="non-terminal residue" evidence="4">
    <location>
        <position position="1"/>
    </location>
</feature>
<dbReference type="Proteomes" id="UP000030687">
    <property type="component" value="Unassembled WGS sequence"/>
</dbReference>
<evidence type="ECO:0000313" key="5">
    <source>
        <dbReference type="Proteomes" id="UP000030687"/>
    </source>
</evidence>
<dbReference type="InterPro" id="IPR011990">
    <property type="entry name" value="TPR-like_helical_dom_sf"/>
</dbReference>
<gene>
    <name evidence="4" type="ORF">CICLE_v100144561mg</name>
</gene>
<name>V4U613_CITCL</name>
<sequence>CLLYTMINGTLKAGDLQSARELYNTMLQMGLPPDALTYSTLIHRFLRFGLLSDAKSVYQKMVASGHKPNACVYDSLLKGFSSQGETEEVFDLIHEMADKGVHLDQELTSTILICLCNISEDLDVAKLFPTFSQETSKGKSISCKDLLLKLQECHPELRLHAA</sequence>
<dbReference type="Gramene" id="ESR59545">
    <property type="protein sequence ID" value="ESR59545"/>
    <property type="gene ID" value="CICLE_v100144561mg"/>
</dbReference>
<feature type="repeat" description="PPR" evidence="3">
    <location>
        <begin position="1"/>
        <end position="33"/>
    </location>
</feature>
<evidence type="ECO:0008006" key="6">
    <source>
        <dbReference type="Google" id="ProtNLM"/>
    </source>
</evidence>
<dbReference type="PANTHER" id="PTHR47939:SF13">
    <property type="entry name" value="OS03G0201400 PROTEIN"/>
    <property type="match status" value="1"/>
</dbReference>
<dbReference type="Gene3D" id="1.25.40.10">
    <property type="entry name" value="Tetratricopeptide repeat domain"/>
    <property type="match status" value="1"/>
</dbReference>
<feature type="repeat" description="PPR" evidence="3">
    <location>
        <begin position="69"/>
        <end position="103"/>
    </location>
</feature>
<dbReference type="AlphaFoldDB" id="V4U613"/>
<accession>V4U613</accession>
<dbReference type="STRING" id="85681.V4U613"/>
<dbReference type="eggNOG" id="KOG4197">
    <property type="taxonomic scope" value="Eukaryota"/>
</dbReference>
<proteinExistence type="inferred from homology"/>
<dbReference type="EMBL" id="KI536312">
    <property type="protein sequence ID" value="ESR59545.1"/>
    <property type="molecule type" value="Genomic_DNA"/>
</dbReference>
<dbReference type="InterPro" id="IPR002885">
    <property type="entry name" value="PPR_rpt"/>
</dbReference>
<evidence type="ECO:0000256" key="3">
    <source>
        <dbReference type="PROSITE-ProRule" id="PRU00708"/>
    </source>
</evidence>
<dbReference type="Pfam" id="PF13041">
    <property type="entry name" value="PPR_2"/>
    <property type="match status" value="2"/>
</dbReference>
<keyword evidence="2" id="KW-0677">Repeat</keyword>
<evidence type="ECO:0000256" key="1">
    <source>
        <dbReference type="ARBA" id="ARBA00007626"/>
    </source>
</evidence>
<keyword evidence="5" id="KW-1185">Reference proteome</keyword>
<evidence type="ECO:0000256" key="2">
    <source>
        <dbReference type="ARBA" id="ARBA00022737"/>
    </source>
</evidence>
<dbReference type="OMA" id="MVASGHK"/>
<dbReference type="InParanoid" id="V4U613"/>
<feature type="repeat" description="PPR" evidence="3">
    <location>
        <begin position="34"/>
        <end position="68"/>
    </location>
</feature>
<protein>
    <recommendedName>
        <fullName evidence="6">Pentacotripeptide-repeat region of PRORP domain-containing protein</fullName>
    </recommendedName>
</protein>
<organism evidence="4 5">
    <name type="scientific">Citrus clementina</name>
    <name type="common">Clementine</name>
    <name type="synonym">Citrus deliciosa x Citrus sinensis</name>
    <dbReference type="NCBI Taxonomy" id="85681"/>
    <lineage>
        <taxon>Eukaryota</taxon>
        <taxon>Viridiplantae</taxon>
        <taxon>Streptophyta</taxon>
        <taxon>Embryophyta</taxon>
        <taxon>Tracheophyta</taxon>
        <taxon>Spermatophyta</taxon>
        <taxon>Magnoliopsida</taxon>
        <taxon>eudicotyledons</taxon>
        <taxon>Gunneridae</taxon>
        <taxon>Pentapetalae</taxon>
        <taxon>rosids</taxon>
        <taxon>malvids</taxon>
        <taxon>Sapindales</taxon>
        <taxon>Rutaceae</taxon>
        <taxon>Aurantioideae</taxon>
        <taxon>Citrus</taxon>
    </lineage>
</organism>
<reference evidence="4 5" key="1">
    <citation type="submission" date="2013-10" db="EMBL/GenBank/DDBJ databases">
        <authorList>
            <consortium name="International Citrus Genome Consortium"/>
            <person name="Jenkins J."/>
            <person name="Schmutz J."/>
            <person name="Prochnik S."/>
            <person name="Rokhsar D."/>
            <person name="Gmitter F."/>
            <person name="Ollitrault P."/>
            <person name="Machado M."/>
            <person name="Talon M."/>
            <person name="Wincker P."/>
            <person name="Jaillon O."/>
            <person name="Morgante M."/>
        </authorList>
    </citation>
    <scope>NUCLEOTIDE SEQUENCE</scope>
    <source>
        <strain evidence="5">cv. Clemenules</strain>
    </source>
</reference>